<proteinExistence type="predicted"/>
<dbReference type="Proteomes" id="UP001243717">
    <property type="component" value="Unassembled WGS sequence"/>
</dbReference>
<dbReference type="PANTHER" id="PTHR31988:SF19">
    <property type="entry name" value="9-O-ACETYL-N-ACETYLNEURAMINIC ACID DEACETYLASE-RELATED"/>
    <property type="match status" value="1"/>
</dbReference>
<dbReference type="PANTHER" id="PTHR31988">
    <property type="entry name" value="ESTERASE, PUTATIVE (DUF303)-RELATED"/>
    <property type="match status" value="1"/>
</dbReference>
<evidence type="ECO:0000313" key="5">
    <source>
        <dbReference type="Proteomes" id="UP001243717"/>
    </source>
</evidence>
<comment type="caution">
    <text evidence="4">The sequence shown here is derived from an EMBL/GenBank/DDBJ whole genome shotgun (WGS) entry which is preliminary data.</text>
</comment>
<feature type="domain" description="SGNH hydrolase-type esterase" evidence="3">
    <location>
        <begin position="35"/>
        <end position="225"/>
    </location>
</feature>
<dbReference type="InterPro" id="IPR013830">
    <property type="entry name" value="SGNH_hydro"/>
</dbReference>
<accession>A0ABU1ALF1</accession>
<name>A0ABU1ALF1_9BACT</name>
<dbReference type="InterPro" id="IPR052940">
    <property type="entry name" value="Carb_Esterase_6"/>
</dbReference>
<evidence type="ECO:0000313" key="4">
    <source>
        <dbReference type="EMBL" id="MDQ8195620.1"/>
    </source>
</evidence>
<dbReference type="Pfam" id="PF13472">
    <property type="entry name" value="Lipase_GDSL_2"/>
    <property type="match status" value="1"/>
</dbReference>
<reference evidence="4 5" key="1">
    <citation type="submission" date="2023-04" db="EMBL/GenBank/DDBJ databases">
        <title>A novel bacteria isolated from coastal sediment.</title>
        <authorList>
            <person name="Liu X.-J."/>
            <person name="Du Z.-J."/>
        </authorList>
    </citation>
    <scope>NUCLEOTIDE SEQUENCE [LARGE SCALE GENOMIC DNA]</scope>
    <source>
        <strain evidence="4 5">SDUM461004</strain>
    </source>
</reference>
<gene>
    <name evidence="4" type="ORF">QEH59_14395</name>
</gene>
<keyword evidence="1" id="KW-0378">Hydrolase</keyword>
<dbReference type="RefSeq" id="WP_308986070.1">
    <property type="nucleotide sequence ID" value="NZ_JARXIC010000028.1"/>
</dbReference>
<evidence type="ECO:0000259" key="3">
    <source>
        <dbReference type="Pfam" id="PF13472"/>
    </source>
</evidence>
<evidence type="ECO:0000256" key="1">
    <source>
        <dbReference type="ARBA" id="ARBA00022801"/>
    </source>
</evidence>
<dbReference type="Pfam" id="PF03629">
    <property type="entry name" value="SASA"/>
    <property type="match status" value="1"/>
</dbReference>
<dbReference type="CDD" id="cd01834">
    <property type="entry name" value="SGNH_hydrolase_like_2"/>
    <property type="match status" value="1"/>
</dbReference>
<organism evidence="4 5">
    <name type="scientific">Thalassobacterium sedimentorum</name>
    <dbReference type="NCBI Taxonomy" id="3041258"/>
    <lineage>
        <taxon>Bacteria</taxon>
        <taxon>Pseudomonadati</taxon>
        <taxon>Verrucomicrobiota</taxon>
        <taxon>Opitutia</taxon>
        <taxon>Puniceicoccales</taxon>
        <taxon>Coraliomargaritaceae</taxon>
        <taxon>Thalassobacterium</taxon>
    </lineage>
</organism>
<dbReference type="Gene3D" id="3.40.50.1110">
    <property type="entry name" value="SGNH hydrolase"/>
    <property type="match status" value="2"/>
</dbReference>
<sequence>MIRNSLLVFSMLLVVFSGRVCGKEPGLKSNETLVFFGDSITRFGADSGGYVSLVSDAVAAVFPQKNIQVIGAGIGGNKVPDLLARVDRDVLSQAPTAVMIFIGINDVWHWTKPHPVTGAKREGTTPELYEAGLRELVNKIQSAQARVILCTPTVIGEIVDPDSPDFQRLDAYAAIVRMVARDTGAQLLDLRQVFVEYLSKYNREQLKQGVLTRDGVHLNTIGNQLVAQQVCDLLGISYSVSSESLVSGSVQSMDLYLLIGQSNMAGRAPIPQEVQEALDQVFLLNEQAEWSPARHPFNSYSTIRKDLNMQKLGPAYSFAQQMRSINPGVPLGLIVNARGGSSIRSWGRGGHYYTSTVNRVKVAQQTGILRGILWHQGETDYQDEDYLLKLTQLIADLRMDLGDPKLPFIVGQINGIPLINNQLAALPYAVPMTACVSSEGLIAQDRWHFNTESQFELGLRYAEALLGLSAQGGSN</sequence>
<feature type="domain" description="Sialate O-acetylesterase" evidence="2">
    <location>
        <begin position="253"/>
        <end position="466"/>
    </location>
</feature>
<dbReference type="InterPro" id="IPR005181">
    <property type="entry name" value="SASA"/>
</dbReference>
<keyword evidence="5" id="KW-1185">Reference proteome</keyword>
<dbReference type="SUPFAM" id="SSF52266">
    <property type="entry name" value="SGNH hydrolase"/>
    <property type="match status" value="2"/>
</dbReference>
<dbReference type="EMBL" id="JARXIC010000028">
    <property type="protein sequence ID" value="MDQ8195620.1"/>
    <property type="molecule type" value="Genomic_DNA"/>
</dbReference>
<evidence type="ECO:0000259" key="2">
    <source>
        <dbReference type="Pfam" id="PF03629"/>
    </source>
</evidence>
<dbReference type="InterPro" id="IPR036514">
    <property type="entry name" value="SGNH_hydro_sf"/>
</dbReference>
<protein>
    <submittedName>
        <fullName evidence="4">Sialate O-acetylesterase</fullName>
    </submittedName>
</protein>